<evidence type="ECO:0008006" key="4">
    <source>
        <dbReference type="Google" id="ProtNLM"/>
    </source>
</evidence>
<dbReference type="HOGENOM" id="CLU_014011_0_0_9"/>
<name>A0A0D5NGR2_9BACL</name>
<dbReference type="EMBL" id="CP011058">
    <property type="protein sequence ID" value="AJY74315.1"/>
    <property type="molecule type" value="Genomic_DNA"/>
</dbReference>
<dbReference type="AlphaFoldDB" id="A0A0D5NGR2"/>
<dbReference type="RefSeq" id="WP_045669751.1">
    <property type="nucleotide sequence ID" value="NZ_CP011058.1"/>
</dbReference>
<dbReference type="Proteomes" id="UP000032633">
    <property type="component" value="Chromosome"/>
</dbReference>
<dbReference type="OrthoDB" id="9793135at2"/>
<reference evidence="2 3" key="1">
    <citation type="journal article" date="2015" name="J. Biotechnol.">
        <title>Complete genome sequence of Paenibacillus beijingensis 7188(T) (=DSM 24997(T)), a novel rhizobacterium from jujube garden soil.</title>
        <authorList>
            <person name="Kwak Y."/>
            <person name="Shin J.H."/>
        </authorList>
    </citation>
    <scope>NUCLEOTIDE SEQUENCE [LARGE SCALE GENOMIC DNA]</scope>
    <source>
        <strain evidence="2 3">DSM 24997</strain>
    </source>
</reference>
<organism evidence="2 3">
    <name type="scientific">Paenibacillus beijingensis</name>
    <dbReference type="NCBI Taxonomy" id="1126833"/>
    <lineage>
        <taxon>Bacteria</taxon>
        <taxon>Bacillati</taxon>
        <taxon>Bacillota</taxon>
        <taxon>Bacilli</taxon>
        <taxon>Bacillales</taxon>
        <taxon>Paenibacillaceae</taxon>
        <taxon>Paenibacillus</taxon>
    </lineage>
</organism>
<feature type="chain" id="PRO_5002296268" description="Lipoprotein" evidence="1">
    <location>
        <begin position="24"/>
        <end position="850"/>
    </location>
</feature>
<dbReference type="PROSITE" id="PS51257">
    <property type="entry name" value="PROKAR_LIPOPROTEIN"/>
    <property type="match status" value="1"/>
</dbReference>
<proteinExistence type="predicted"/>
<sequence length="850" mass="95873">MTKHQNRYLAVLSLLLVMVMASACSGGPDQIAVMTETPTEAESGNPDPGLKALSSLNNVAPKLPGLEPVLENDSMRLHISRETAEIAILDKRSGQVWRSNPEGIQEDSLASPYLKGKLSSQISFVYLTQNGQNKNYDSYNDSVKYKQFKIVTTDSGVSVTYHFGNPEKGLESMPLKISKQRFEELLNRLEDKDDKDQLSIRFKFNEDQNVYERREIPKAVVKKLLGIFEKMKYSEEDLAIDNQENGVGGAVESANPKFTVTIQYTLNGDQLIASVDTAAMEETTPPYRIHSISLLENFGAAGKKDDGYIFLPDGSGAIIPFNNGKKLAQPVLLQLYGEDGSIYVSEKFNELEPVRLPVFGIKKNDAAFLAIIEKGDALARLSADISGRLHEYNTVSGQFIILPKDEVRLSKNEILFKTPRKTYNGQLQIRYAFINGDRANYSGMASVYRSYLEKTYAMKKLQPEGDTPFYLELTGSVPKEKDFLGIPYESLVPLSDFEQTKKLIESLNNNEIRNVQVNYKGWFNGGLYHDFPSKVQMDKVLGSREEWESVAKQLQQSGGGLYPDAAFLQVYHDSAGFNPSKDASQYISRRYVQVFEYDRAAFFKHYELFSHYLLTPGKLASTVDGFLSEYRKVNPGGISLRDLGAQVHSEFRWNKEISREETKRIATDQVKRIRKEVPNIMASGGNAYVLPYVSHLLNVPQKSNGFQLAGESVPFYQMAVHGYVEYAGTPFNLADDQDIRVNVLRSIETGSNVYFSWICEDPSVLKDTKYSYLFSSHYKQWFDEAVDAYKEVNAFLKQVRGQAITLHEKLAEGVFRTQYENGIKVTVNYNDKAVVIDGKTIQARDYDVEM</sequence>
<dbReference type="STRING" id="1126833.VN24_06635"/>
<dbReference type="PATRIC" id="fig|1126833.4.peg.1445"/>
<dbReference type="InterPro" id="IPR043751">
    <property type="entry name" value="DUF5696"/>
</dbReference>
<dbReference type="KEGG" id="pbj:VN24_06635"/>
<dbReference type="Pfam" id="PF18952">
    <property type="entry name" value="DUF5696"/>
    <property type="match status" value="1"/>
</dbReference>
<accession>A0A0D5NGR2</accession>
<protein>
    <recommendedName>
        <fullName evidence="4">Lipoprotein</fullName>
    </recommendedName>
</protein>
<evidence type="ECO:0000256" key="1">
    <source>
        <dbReference type="SAM" id="SignalP"/>
    </source>
</evidence>
<gene>
    <name evidence="2" type="ORF">VN24_06635</name>
</gene>
<keyword evidence="3" id="KW-1185">Reference proteome</keyword>
<feature type="signal peptide" evidence="1">
    <location>
        <begin position="1"/>
        <end position="23"/>
    </location>
</feature>
<keyword evidence="1" id="KW-0732">Signal</keyword>
<reference evidence="3" key="2">
    <citation type="submission" date="2015-03" db="EMBL/GenBank/DDBJ databases">
        <title>Genome sequence of Paenibacillus beijingensis strain DSM 24997T.</title>
        <authorList>
            <person name="Kwak Y."/>
            <person name="Shin J.-H."/>
        </authorList>
    </citation>
    <scope>NUCLEOTIDE SEQUENCE [LARGE SCALE GENOMIC DNA]</scope>
    <source>
        <strain evidence="3">DSM 24997</strain>
    </source>
</reference>
<evidence type="ECO:0000313" key="2">
    <source>
        <dbReference type="EMBL" id="AJY74315.1"/>
    </source>
</evidence>
<evidence type="ECO:0000313" key="3">
    <source>
        <dbReference type="Proteomes" id="UP000032633"/>
    </source>
</evidence>